<name>A0A0W8FB62_9ZZZZ</name>
<protein>
    <submittedName>
        <fullName evidence="1">Uncharacterized protein</fullName>
    </submittedName>
</protein>
<evidence type="ECO:0000313" key="1">
    <source>
        <dbReference type="EMBL" id="KUG18085.1"/>
    </source>
</evidence>
<gene>
    <name evidence="1" type="ORF">ASZ90_012211</name>
</gene>
<reference evidence="1" key="1">
    <citation type="journal article" date="2015" name="Proc. Natl. Acad. Sci. U.S.A.">
        <title>Networks of energetic and metabolic interactions define dynamics in microbial communities.</title>
        <authorList>
            <person name="Embree M."/>
            <person name="Liu J.K."/>
            <person name="Al-Bassam M.M."/>
            <person name="Zengler K."/>
        </authorList>
    </citation>
    <scope>NUCLEOTIDE SEQUENCE</scope>
</reference>
<accession>A0A0W8FB62</accession>
<comment type="caution">
    <text evidence="1">The sequence shown here is derived from an EMBL/GenBank/DDBJ whole genome shotgun (WGS) entry which is preliminary data.</text>
</comment>
<dbReference type="EMBL" id="LNQE01001403">
    <property type="protein sequence ID" value="KUG18085.1"/>
    <property type="molecule type" value="Genomic_DNA"/>
</dbReference>
<dbReference type="AlphaFoldDB" id="A0A0W8FB62"/>
<sequence>MPGSKDVEKRICRMLDMDEEELMAELERSFILSDDCDERIKTSLEEMMQEVDRLLLKIDQLEEDESEVCNWESNQE</sequence>
<organism evidence="1">
    <name type="scientific">hydrocarbon metagenome</name>
    <dbReference type="NCBI Taxonomy" id="938273"/>
    <lineage>
        <taxon>unclassified sequences</taxon>
        <taxon>metagenomes</taxon>
        <taxon>ecological metagenomes</taxon>
    </lineage>
</organism>
<proteinExistence type="predicted"/>